<organism evidence="1">
    <name type="scientific">Arundo donax</name>
    <name type="common">Giant reed</name>
    <name type="synonym">Donax arundinaceus</name>
    <dbReference type="NCBI Taxonomy" id="35708"/>
    <lineage>
        <taxon>Eukaryota</taxon>
        <taxon>Viridiplantae</taxon>
        <taxon>Streptophyta</taxon>
        <taxon>Embryophyta</taxon>
        <taxon>Tracheophyta</taxon>
        <taxon>Spermatophyta</taxon>
        <taxon>Magnoliopsida</taxon>
        <taxon>Liliopsida</taxon>
        <taxon>Poales</taxon>
        <taxon>Poaceae</taxon>
        <taxon>PACMAD clade</taxon>
        <taxon>Arundinoideae</taxon>
        <taxon>Arundineae</taxon>
        <taxon>Arundo</taxon>
    </lineage>
</organism>
<sequence>MNLWQGRGNVKILCQPHLGMHLKEKVISVLSQKTLVNPRPILMMIKKLILFLMRNQVQKINFLSLNQMIVCSRHLSLLGKILQVPLLRIQKIRRMKEFHFPRGARLSQRMLEVVVLTFLLRQQCFQKLMFLWNKNILFLAQRRICSMTMLKSLNMLLLLVDQEDHQFITHVLHKHLINNYLLVDMTMRREVHISFLRVLCQVDPMETSIDCPVTIHLCHQCHLQFHLCLHKILIQFIGSHPHMLLGINHHLVILHNLLMLVRLVHSRGFRLNICLRALMVHHQMIYPMQRPSSHGTHFQ</sequence>
<accession>A0A0A9EUX3</accession>
<dbReference type="EMBL" id="GBRH01193999">
    <property type="protein sequence ID" value="JAE03897.1"/>
    <property type="molecule type" value="Transcribed_RNA"/>
</dbReference>
<reference evidence="1" key="2">
    <citation type="journal article" date="2015" name="Data Brief">
        <title>Shoot transcriptome of the giant reed, Arundo donax.</title>
        <authorList>
            <person name="Barrero R.A."/>
            <person name="Guerrero F.D."/>
            <person name="Moolhuijzen P."/>
            <person name="Goolsby J.A."/>
            <person name="Tidwell J."/>
            <person name="Bellgard S.E."/>
            <person name="Bellgard M.I."/>
        </authorList>
    </citation>
    <scope>NUCLEOTIDE SEQUENCE</scope>
    <source>
        <tissue evidence="1">Shoot tissue taken approximately 20 cm above the soil surface</tissue>
    </source>
</reference>
<reference evidence="1" key="1">
    <citation type="submission" date="2014-09" db="EMBL/GenBank/DDBJ databases">
        <authorList>
            <person name="Magalhaes I.L.F."/>
            <person name="Oliveira U."/>
            <person name="Santos F.R."/>
            <person name="Vidigal T.H.D.A."/>
            <person name="Brescovit A.D."/>
            <person name="Santos A.J."/>
        </authorList>
    </citation>
    <scope>NUCLEOTIDE SEQUENCE</scope>
    <source>
        <tissue evidence="1">Shoot tissue taken approximately 20 cm above the soil surface</tissue>
    </source>
</reference>
<name>A0A0A9EUX3_ARUDO</name>
<protein>
    <submittedName>
        <fullName evidence="1">Uncharacterized protein</fullName>
    </submittedName>
</protein>
<evidence type="ECO:0000313" key="1">
    <source>
        <dbReference type="EMBL" id="JAE03897.1"/>
    </source>
</evidence>
<dbReference type="AlphaFoldDB" id="A0A0A9EUX3"/>
<proteinExistence type="predicted"/>